<gene>
    <name evidence="3" type="ORF">EX30DRAFT_262975</name>
</gene>
<evidence type="ECO:0000313" key="4">
    <source>
        <dbReference type="Proteomes" id="UP000298138"/>
    </source>
</evidence>
<feature type="region of interest" description="Disordered" evidence="1">
    <location>
        <begin position="32"/>
        <end position="72"/>
    </location>
</feature>
<evidence type="ECO:0008006" key="5">
    <source>
        <dbReference type="Google" id="ProtNLM"/>
    </source>
</evidence>
<evidence type="ECO:0000256" key="2">
    <source>
        <dbReference type="SAM" id="SignalP"/>
    </source>
</evidence>
<dbReference type="AlphaFoldDB" id="A0A4S2MXL4"/>
<accession>A0A4S2MXL4</accession>
<feature type="compositionally biased region" description="Polar residues" evidence="1">
    <location>
        <begin position="50"/>
        <end position="68"/>
    </location>
</feature>
<proteinExistence type="predicted"/>
<organism evidence="3 4">
    <name type="scientific">Ascodesmis nigricans</name>
    <dbReference type="NCBI Taxonomy" id="341454"/>
    <lineage>
        <taxon>Eukaryota</taxon>
        <taxon>Fungi</taxon>
        <taxon>Dikarya</taxon>
        <taxon>Ascomycota</taxon>
        <taxon>Pezizomycotina</taxon>
        <taxon>Pezizomycetes</taxon>
        <taxon>Pezizales</taxon>
        <taxon>Ascodesmidaceae</taxon>
        <taxon>Ascodesmis</taxon>
    </lineage>
</organism>
<sequence>MCPHILHLLCLALSRSLSPSCDYNTERVLTQKKTKNTHTTEKTNSKLRNPLQQDSTSNHTNNTNQASKGDSRQVGAGRALIIIAIRFGSLAGRKRRGDSGRQIRRRSSNSGAGNDLLSLEVLIPGALALGLLARVLLLELLPAVKGLVLVVDGGDLGRRGVSGRFNLVAGLLGSGFDVALQVGACGFASLVTILNVVDGARSSGGNGSACCSGG</sequence>
<dbReference type="InParanoid" id="A0A4S2MXL4"/>
<keyword evidence="2" id="KW-0732">Signal</keyword>
<evidence type="ECO:0000256" key="1">
    <source>
        <dbReference type="SAM" id="MobiDB-lite"/>
    </source>
</evidence>
<dbReference type="EMBL" id="ML220119">
    <property type="protein sequence ID" value="TGZ81438.1"/>
    <property type="molecule type" value="Genomic_DNA"/>
</dbReference>
<evidence type="ECO:0000313" key="3">
    <source>
        <dbReference type="EMBL" id="TGZ81438.1"/>
    </source>
</evidence>
<feature type="signal peptide" evidence="2">
    <location>
        <begin position="1"/>
        <end position="16"/>
    </location>
</feature>
<keyword evidence="4" id="KW-1185">Reference proteome</keyword>
<protein>
    <recommendedName>
        <fullName evidence="5">Secreted protein</fullName>
    </recommendedName>
</protein>
<dbReference type="Proteomes" id="UP000298138">
    <property type="component" value="Unassembled WGS sequence"/>
</dbReference>
<name>A0A4S2MXL4_9PEZI</name>
<feature type="chain" id="PRO_5020732961" description="Secreted protein" evidence="2">
    <location>
        <begin position="17"/>
        <end position="214"/>
    </location>
</feature>
<reference evidence="3 4" key="1">
    <citation type="submission" date="2019-04" db="EMBL/GenBank/DDBJ databases">
        <title>Comparative genomics and transcriptomics to analyze fruiting body development in filamentous ascomycetes.</title>
        <authorList>
            <consortium name="DOE Joint Genome Institute"/>
            <person name="Lutkenhaus R."/>
            <person name="Traeger S."/>
            <person name="Breuer J."/>
            <person name="Kuo A."/>
            <person name="Lipzen A."/>
            <person name="Pangilinan J."/>
            <person name="Dilworth D."/>
            <person name="Sandor L."/>
            <person name="Poggeler S."/>
            <person name="Barry K."/>
            <person name="Grigoriev I.V."/>
            <person name="Nowrousian M."/>
        </authorList>
    </citation>
    <scope>NUCLEOTIDE SEQUENCE [LARGE SCALE GENOMIC DNA]</scope>
    <source>
        <strain evidence="3 4">CBS 389.68</strain>
    </source>
</reference>